<dbReference type="KEGG" id="acel:acsn021_43020"/>
<dbReference type="EMBL" id="AP023367">
    <property type="protein sequence ID" value="BCJ96733.1"/>
    <property type="molecule type" value="Genomic_DNA"/>
</dbReference>
<accession>A0A6S6QZY9</accession>
<sequence length="373" mass="43419">MKIGIITFHESNNCGSMLQSYALQKTLERMGYKNEIINFSNNEQQHMYALFRKPRSLKDIALNMVTLLFYPRFKCHYEDYKSFLRKWLVLGKTRYTDNLQLMDNPGDYDAYITGSDQVWNTTCPDGDDAYYLNFVSDKLKIAYAPSFGATYLTEEEKEPETYIKYLKDFDYMSIREDNGAKWIYEMTGQTVPVLLDPTMLLGSNEYAKMAAKETAVKGKYIFYYAFRYSEEVNRVVRAISKQLNMPVYIIDAKSWVKKGARFGFRLTKKSGPLVFLKMIAEAQLVLTTSFHGTAFSIINHKKFWFIDSSMHNANDDRAITILNMFGLKERMVTGDELLIKDVMSGITFTYADQQLKRMQTKSINFLQESLRKK</sequence>
<proteinExistence type="predicted"/>
<keyword evidence="2" id="KW-1185">Reference proteome</keyword>
<dbReference type="Proteomes" id="UP000515561">
    <property type="component" value="Chromosome"/>
</dbReference>
<dbReference type="AlphaFoldDB" id="A0A6S6QZY9"/>
<dbReference type="InterPro" id="IPR007345">
    <property type="entry name" value="Polysacch_pyruvyl_Trfase"/>
</dbReference>
<evidence type="ECO:0000313" key="2">
    <source>
        <dbReference type="Proteomes" id="UP000515561"/>
    </source>
</evidence>
<gene>
    <name evidence="1" type="ORF">acsn021_43020</name>
</gene>
<dbReference type="Pfam" id="PF04230">
    <property type="entry name" value="PS_pyruv_trans"/>
    <property type="match status" value="1"/>
</dbReference>
<name>A0A6S6QZY9_9FIRM</name>
<protein>
    <submittedName>
        <fullName evidence="1">Uncharacterized protein</fullName>
    </submittedName>
</protein>
<organism evidence="1 2">
    <name type="scientific">Anaerocolumna cellulosilytica</name>
    <dbReference type="NCBI Taxonomy" id="433286"/>
    <lineage>
        <taxon>Bacteria</taxon>
        <taxon>Bacillati</taxon>
        <taxon>Bacillota</taxon>
        <taxon>Clostridia</taxon>
        <taxon>Lachnospirales</taxon>
        <taxon>Lachnospiraceae</taxon>
        <taxon>Anaerocolumna</taxon>
    </lineage>
</organism>
<dbReference type="RefSeq" id="WP_184092117.1">
    <property type="nucleotide sequence ID" value="NZ_AP023367.1"/>
</dbReference>
<reference evidence="1 2" key="1">
    <citation type="journal article" date="2016" name="Int. J. Syst. Evol. Microbiol.">
        <title>Descriptions of Anaerotaenia torta gen. nov., sp. nov. and Anaerocolumna cellulosilytica gen. nov., sp. nov. isolated from a methanogenic reactor of cattle waste.</title>
        <authorList>
            <person name="Uek A."/>
            <person name="Ohtaki Y."/>
            <person name="Kaku N."/>
            <person name="Ueki K."/>
        </authorList>
    </citation>
    <scope>NUCLEOTIDE SEQUENCE [LARGE SCALE GENOMIC DNA]</scope>
    <source>
        <strain evidence="1 2">SN021</strain>
    </source>
</reference>
<evidence type="ECO:0000313" key="1">
    <source>
        <dbReference type="EMBL" id="BCJ96733.1"/>
    </source>
</evidence>